<protein>
    <submittedName>
        <fullName evidence="2">Uncharacterized protein</fullName>
    </submittedName>
</protein>
<keyword evidence="1" id="KW-1133">Transmembrane helix</keyword>
<dbReference type="AlphaFoldDB" id="A0A7C0WVH9"/>
<gene>
    <name evidence="2" type="ORF">ENG14_04720</name>
</gene>
<dbReference type="EMBL" id="DQZW01000223">
    <property type="protein sequence ID" value="HDL90186.1"/>
    <property type="molecule type" value="Genomic_DNA"/>
</dbReference>
<name>A0A7C0WVH9_9BACT</name>
<keyword evidence="1" id="KW-0472">Membrane</keyword>
<dbReference type="Proteomes" id="UP000886355">
    <property type="component" value="Unassembled WGS sequence"/>
</dbReference>
<evidence type="ECO:0000256" key="1">
    <source>
        <dbReference type="SAM" id="Phobius"/>
    </source>
</evidence>
<sequence>MSWKKEDSDRQPKRRRTLSVVMAIAIALSLFVGIVPAENGNLSTNAETTQNATGAVTDTYENASFDAVIPQSKERLKVLEGVMMCQSYEDGKDILIPTIVQNKNGLRLASLTKNDGWNAQSNRTVKIVEHVRNEIGGENH</sequence>
<feature type="transmembrane region" description="Helical" evidence="1">
    <location>
        <begin position="20"/>
        <end position="37"/>
    </location>
</feature>
<accession>A0A7C0WVH9</accession>
<proteinExistence type="predicted"/>
<evidence type="ECO:0000313" key="2">
    <source>
        <dbReference type="EMBL" id="HDL90186.1"/>
    </source>
</evidence>
<comment type="caution">
    <text evidence="2">The sequence shown here is derived from an EMBL/GenBank/DDBJ whole genome shotgun (WGS) entry which is preliminary data.</text>
</comment>
<organism evidence="2">
    <name type="scientific">Thermodesulforhabdus norvegica</name>
    <dbReference type="NCBI Taxonomy" id="39841"/>
    <lineage>
        <taxon>Bacteria</taxon>
        <taxon>Pseudomonadati</taxon>
        <taxon>Thermodesulfobacteriota</taxon>
        <taxon>Syntrophobacteria</taxon>
        <taxon>Syntrophobacterales</taxon>
        <taxon>Thermodesulforhabdaceae</taxon>
        <taxon>Thermodesulforhabdus</taxon>
    </lineage>
</organism>
<feature type="non-terminal residue" evidence="2">
    <location>
        <position position="140"/>
    </location>
</feature>
<reference evidence="2" key="1">
    <citation type="journal article" date="2020" name="mSystems">
        <title>Genome- and Community-Level Interaction Insights into Carbon Utilization and Element Cycling Functions of Hydrothermarchaeota in Hydrothermal Sediment.</title>
        <authorList>
            <person name="Zhou Z."/>
            <person name="Liu Y."/>
            <person name="Xu W."/>
            <person name="Pan J."/>
            <person name="Luo Z.H."/>
            <person name="Li M."/>
        </authorList>
    </citation>
    <scope>NUCLEOTIDE SEQUENCE [LARGE SCALE GENOMIC DNA]</scope>
    <source>
        <strain evidence="2">HyVt-19</strain>
    </source>
</reference>
<keyword evidence="1" id="KW-0812">Transmembrane</keyword>